<evidence type="ECO:0000313" key="3">
    <source>
        <dbReference type="Proteomes" id="UP001367676"/>
    </source>
</evidence>
<evidence type="ECO:0000256" key="1">
    <source>
        <dbReference type="SAM" id="MobiDB-lite"/>
    </source>
</evidence>
<organism evidence="2 3">
    <name type="scientific">Parthenolecanium corni</name>
    <dbReference type="NCBI Taxonomy" id="536013"/>
    <lineage>
        <taxon>Eukaryota</taxon>
        <taxon>Metazoa</taxon>
        <taxon>Ecdysozoa</taxon>
        <taxon>Arthropoda</taxon>
        <taxon>Hexapoda</taxon>
        <taxon>Insecta</taxon>
        <taxon>Pterygota</taxon>
        <taxon>Neoptera</taxon>
        <taxon>Paraneoptera</taxon>
        <taxon>Hemiptera</taxon>
        <taxon>Sternorrhyncha</taxon>
        <taxon>Coccoidea</taxon>
        <taxon>Coccidae</taxon>
        <taxon>Parthenolecanium</taxon>
    </lineage>
</organism>
<dbReference type="AlphaFoldDB" id="A0AAN9TRH5"/>
<keyword evidence="3" id="KW-1185">Reference proteome</keyword>
<dbReference type="EMBL" id="JBBCAQ010000010">
    <property type="protein sequence ID" value="KAK7601561.1"/>
    <property type="molecule type" value="Genomic_DNA"/>
</dbReference>
<sequence length="139" mass="15701">MQIKDTEAERIHDDAFVCIAVVRPLKTFMMLWPKHVIQIKLPVLGTFSRITKATDVFYINFRRKNDEGARENLVTRFCEHTEKGTKTLHHTPGPHNTAASSQSKTHTCCYETPPATRPPQQNVSTPSVCPCVKGVRISL</sequence>
<proteinExistence type="predicted"/>
<gene>
    <name evidence="2" type="ORF">V9T40_009002</name>
</gene>
<reference evidence="2 3" key="1">
    <citation type="submission" date="2024-03" db="EMBL/GenBank/DDBJ databases">
        <title>Adaptation during the transition from Ophiocordyceps entomopathogen to insect associate is accompanied by gene loss and intensified selection.</title>
        <authorList>
            <person name="Ward C.M."/>
            <person name="Onetto C.A."/>
            <person name="Borneman A.R."/>
        </authorList>
    </citation>
    <scope>NUCLEOTIDE SEQUENCE [LARGE SCALE GENOMIC DNA]</scope>
    <source>
        <strain evidence="2">AWRI1</strain>
        <tissue evidence="2">Single Adult Female</tissue>
    </source>
</reference>
<comment type="caution">
    <text evidence="2">The sequence shown here is derived from an EMBL/GenBank/DDBJ whole genome shotgun (WGS) entry which is preliminary data.</text>
</comment>
<feature type="region of interest" description="Disordered" evidence="1">
    <location>
        <begin position="84"/>
        <end position="104"/>
    </location>
</feature>
<dbReference type="Proteomes" id="UP001367676">
    <property type="component" value="Unassembled WGS sequence"/>
</dbReference>
<protein>
    <submittedName>
        <fullName evidence="2">Uncharacterized protein</fullName>
    </submittedName>
</protein>
<evidence type="ECO:0000313" key="2">
    <source>
        <dbReference type="EMBL" id="KAK7601561.1"/>
    </source>
</evidence>
<name>A0AAN9TRH5_9HEMI</name>
<accession>A0AAN9TRH5</accession>